<dbReference type="GO" id="GO:0016485">
    <property type="term" value="P:protein processing"/>
    <property type="evidence" value="ECO:0007669"/>
    <property type="project" value="UniProtKB-ARBA"/>
</dbReference>
<evidence type="ECO:0000256" key="4">
    <source>
        <dbReference type="ARBA" id="ARBA00022670"/>
    </source>
</evidence>
<comment type="similarity">
    <text evidence="2">Belongs to the peptidase S1 family.</text>
</comment>
<keyword evidence="7" id="KW-1015">Disulfide bond</keyword>
<dbReference type="PANTHER" id="PTHR24276:SF98">
    <property type="entry name" value="FI18310P1-RELATED"/>
    <property type="match status" value="1"/>
</dbReference>
<evidence type="ECO:0000256" key="5">
    <source>
        <dbReference type="ARBA" id="ARBA00022801"/>
    </source>
</evidence>
<evidence type="ECO:0000259" key="10">
    <source>
        <dbReference type="PROSITE" id="PS50240"/>
    </source>
</evidence>
<keyword evidence="6 9" id="KW-0720">Serine protease</keyword>
<dbReference type="GO" id="GO:0004252">
    <property type="term" value="F:serine-type endopeptidase activity"/>
    <property type="evidence" value="ECO:0007669"/>
    <property type="project" value="UniProtKB-EC"/>
</dbReference>
<dbReference type="PROSITE" id="PS00135">
    <property type="entry name" value="TRYPSIN_SER"/>
    <property type="match status" value="1"/>
</dbReference>
<evidence type="ECO:0000256" key="3">
    <source>
        <dbReference type="ARBA" id="ARBA00022525"/>
    </source>
</evidence>
<evidence type="ECO:0000256" key="6">
    <source>
        <dbReference type="ARBA" id="ARBA00022825"/>
    </source>
</evidence>
<feature type="domain" description="Peptidase S1" evidence="10">
    <location>
        <begin position="10"/>
        <end position="241"/>
    </location>
</feature>
<feature type="non-terminal residue" evidence="11">
    <location>
        <position position="508"/>
    </location>
</feature>
<feature type="domain" description="Peptidase S1" evidence="10">
    <location>
        <begin position="279"/>
        <end position="508"/>
    </location>
</feature>
<comment type="caution">
    <text evidence="11">The sequence shown here is derived from an EMBL/GenBank/DDBJ whole genome shotgun (WGS) entry which is preliminary data.</text>
</comment>
<dbReference type="EC" id="3.4.21.1" evidence="8"/>
<dbReference type="InterPro" id="IPR050430">
    <property type="entry name" value="Peptidase_S1"/>
</dbReference>
<proteinExistence type="inferred from homology"/>
<evidence type="ECO:0000256" key="8">
    <source>
        <dbReference type="ARBA" id="ARBA00044036"/>
    </source>
</evidence>
<dbReference type="SUPFAM" id="SSF50494">
    <property type="entry name" value="Trypsin-like serine proteases"/>
    <property type="match status" value="2"/>
</dbReference>
<evidence type="ECO:0000256" key="2">
    <source>
        <dbReference type="ARBA" id="ARBA00007664"/>
    </source>
</evidence>
<evidence type="ECO:0000313" key="11">
    <source>
        <dbReference type="EMBL" id="KAG5317121.1"/>
    </source>
</evidence>
<name>A0A836FDA0_9HYME</name>
<dbReference type="EMBL" id="JAANIA010002149">
    <property type="protein sequence ID" value="KAG5317121.1"/>
    <property type="molecule type" value="Genomic_DNA"/>
</dbReference>
<dbReference type="InterPro" id="IPR001254">
    <property type="entry name" value="Trypsin_dom"/>
</dbReference>
<dbReference type="PRINTS" id="PR00722">
    <property type="entry name" value="CHYMOTRYPSIN"/>
</dbReference>
<keyword evidence="3" id="KW-0964">Secreted</keyword>
<dbReference type="FunFam" id="2.40.10.10:FF:000047">
    <property type="entry name" value="Trypsin eta"/>
    <property type="match status" value="2"/>
</dbReference>
<dbReference type="PANTHER" id="PTHR24276">
    <property type="entry name" value="POLYSERASE-RELATED"/>
    <property type="match status" value="1"/>
</dbReference>
<dbReference type="PROSITE" id="PS00134">
    <property type="entry name" value="TRYPSIN_HIS"/>
    <property type="match status" value="2"/>
</dbReference>
<gene>
    <name evidence="11" type="primary">Tmprss9_0</name>
    <name evidence="11" type="ORF">G6Z78_0008603</name>
</gene>
<evidence type="ECO:0000256" key="1">
    <source>
        <dbReference type="ARBA" id="ARBA00004239"/>
    </source>
</evidence>
<dbReference type="InterPro" id="IPR043504">
    <property type="entry name" value="Peptidase_S1_PA_chymotrypsin"/>
</dbReference>
<dbReference type="Gene3D" id="2.40.10.10">
    <property type="entry name" value="Trypsin-like serine proteases"/>
    <property type="match status" value="2"/>
</dbReference>
<keyword evidence="12" id="KW-1185">Reference proteome</keyword>
<dbReference type="PROSITE" id="PS50240">
    <property type="entry name" value="TRYPSIN_DOM"/>
    <property type="match status" value="2"/>
</dbReference>
<comment type="subcellular location">
    <subcellularLocation>
        <location evidence="1">Secreted</location>
        <location evidence="1">Extracellular space</location>
    </subcellularLocation>
</comment>
<protein>
    <recommendedName>
        <fullName evidence="8">chymotrypsin</fullName>
        <ecNumber evidence="8">3.4.21.1</ecNumber>
    </recommendedName>
</protein>
<reference evidence="11" key="1">
    <citation type="submission" date="2020-02" db="EMBL/GenBank/DDBJ databases">
        <title>Relaxed selection underlies rapid genomic changes in the transitions from sociality to social parasitism in ants.</title>
        <authorList>
            <person name="Bi X."/>
        </authorList>
    </citation>
    <scope>NUCLEOTIDE SEQUENCE</scope>
    <source>
        <strain evidence="11">BGI-DK2014c</strain>
        <tissue evidence="11">Whole body</tissue>
    </source>
</reference>
<keyword evidence="4 9" id="KW-0645">Protease</keyword>
<dbReference type="InterPro" id="IPR001314">
    <property type="entry name" value="Peptidase_S1A"/>
</dbReference>
<feature type="non-terminal residue" evidence="11">
    <location>
        <position position="1"/>
    </location>
</feature>
<organism evidence="11 12">
    <name type="scientific">Pseudoatta argentina</name>
    <dbReference type="NCBI Taxonomy" id="621737"/>
    <lineage>
        <taxon>Eukaryota</taxon>
        <taxon>Metazoa</taxon>
        <taxon>Ecdysozoa</taxon>
        <taxon>Arthropoda</taxon>
        <taxon>Hexapoda</taxon>
        <taxon>Insecta</taxon>
        <taxon>Pterygota</taxon>
        <taxon>Neoptera</taxon>
        <taxon>Endopterygota</taxon>
        <taxon>Hymenoptera</taxon>
        <taxon>Apocrita</taxon>
        <taxon>Aculeata</taxon>
        <taxon>Formicoidea</taxon>
        <taxon>Formicidae</taxon>
        <taxon>Myrmicinae</taxon>
        <taxon>Pseudoatta</taxon>
    </lineage>
</organism>
<evidence type="ECO:0000256" key="7">
    <source>
        <dbReference type="ARBA" id="ARBA00023157"/>
    </source>
</evidence>
<evidence type="ECO:0000313" key="12">
    <source>
        <dbReference type="Proteomes" id="UP000668214"/>
    </source>
</evidence>
<dbReference type="Pfam" id="PF00089">
    <property type="entry name" value="Trypsin"/>
    <property type="match status" value="2"/>
</dbReference>
<dbReference type="SMART" id="SM00020">
    <property type="entry name" value="Tryp_SPc"/>
    <property type="match status" value="2"/>
</dbReference>
<dbReference type="AlphaFoldDB" id="A0A836FDA0"/>
<dbReference type="InterPro" id="IPR018114">
    <property type="entry name" value="TRYPSIN_HIS"/>
</dbReference>
<dbReference type="GO" id="GO:0005576">
    <property type="term" value="C:extracellular region"/>
    <property type="evidence" value="ECO:0007669"/>
    <property type="project" value="UniProtKB-SubCell"/>
</dbReference>
<evidence type="ECO:0000256" key="9">
    <source>
        <dbReference type="RuleBase" id="RU363034"/>
    </source>
</evidence>
<accession>A0A836FDA0</accession>
<keyword evidence="5 9" id="KW-0378">Hydrolase</keyword>
<dbReference type="Proteomes" id="UP000668214">
    <property type="component" value="Unassembled WGS sequence"/>
</dbReference>
<dbReference type="InterPro" id="IPR033116">
    <property type="entry name" value="TRYPSIN_SER"/>
</dbReference>
<sequence>GASKKLVTRIVGGKRASQGEIPYQVSLQNENDMHFCGGVIINKYYVLTAAHCVPNADTSSISVVVGTTDLQKPHSRHLVQSICIHEEYNPQILINDIALLRLQKPLKFSSRICFVNLPKQNQTVKAGSIAEVSGFGIISPEGEEAGHLYFVDNIITNQTYCRELFDTAANITIQDTQDCANDPTIQKSACVGDSSGPLTVSGLLVGLVSFGLYPNICTSTEYPAVYTRVPSYIDWINKNIEKIKIKYISARTMALRILCLLSLLAFSQAGLLPLFDPRIVNGENARLGEIPYQVSLQYTDSSFHFCGGSILNDNYVITAAHCAEAIGSFNVKVIAGTIDLSKLKSEHNVIKIIIHEKYDSHNSWINDIALLQVETPFITSKTVGHVPLPPKDFNVKANDVAIVSGWGRLWQGGPTTVRLQRVNIFIADHTYCQYIYNRINYNVYPTQICAYDSSIEKGSCHGDSGGPLTVGGKLVGLVSWANGCASSSYPTVYTNVIEYLDWITANTA</sequence>
<dbReference type="CDD" id="cd00190">
    <property type="entry name" value="Tryp_SPc"/>
    <property type="match status" value="2"/>
</dbReference>
<dbReference type="InterPro" id="IPR009003">
    <property type="entry name" value="Peptidase_S1_PA"/>
</dbReference>